<keyword evidence="15" id="KW-0966">Cell projection</keyword>
<dbReference type="Gene3D" id="3.40.1690.10">
    <property type="entry name" value="secretion proteins EscU"/>
    <property type="match status" value="1"/>
</dbReference>
<keyword evidence="9 14" id="KW-1133">Transmembrane helix</keyword>
<accession>A0A2W5QGL4</accession>
<dbReference type="InterPro" id="IPR006135">
    <property type="entry name" value="T3SS_substrate_exporter"/>
</dbReference>
<dbReference type="Pfam" id="PF01312">
    <property type="entry name" value="Bac_export_2"/>
    <property type="match status" value="1"/>
</dbReference>
<evidence type="ECO:0000256" key="11">
    <source>
        <dbReference type="ARBA" id="ARBA00023225"/>
    </source>
</evidence>
<sequence>MSSSQDKTLPATQRKLEQARKDGQVARSRDLAHLAVVGSGAVALLLLAPTGFRHMREALAAALRFNAHDVATPSHMLERLAHLAGLGLVACIAFAAIVVAAAVASAVAAGGWIATAKPITPDFAKLNPLSGLRNLLSKQQFANVAKLVLLSLMLAVLGWLFVSNNIDAVVRLVLQPSPASLAMVADWMVAGMALVMLVLVAAAVVDVPLQAYFHRAKLRMSHQEVKQEHKESDGDPHLKGRMRSAAREIAQRTSITAVPRADFILMNPTHYAVALRYDESTMNAPHVISKGADLLAMKIREVATEHRIPVVQSPVLARALYAHAELDRPIPTALYTAVAQILAYVYRLKAALRGEGPAPTEQPDPQVPAELDPHNIAATADRGEAA</sequence>
<keyword evidence="4" id="KW-0813">Transport</keyword>
<keyword evidence="7" id="KW-1005">Bacterial flagellum biogenesis</keyword>
<keyword evidence="10 14" id="KW-0472">Membrane</keyword>
<dbReference type="FunFam" id="3.40.1690.10:FF:000001">
    <property type="entry name" value="Flagellar biosynthetic protein FlhB"/>
    <property type="match status" value="1"/>
</dbReference>
<keyword evidence="15" id="KW-0282">Flagellum</keyword>
<dbReference type="GO" id="GO:0009306">
    <property type="term" value="P:protein secretion"/>
    <property type="evidence" value="ECO:0007669"/>
    <property type="project" value="InterPro"/>
</dbReference>
<feature type="transmembrane region" description="Helical" evidence="14">
    <location>
        <begin position="31"/>
        <end position="52"/>
    </location>
</feature>
<evidence type="ECO:0000313" key="15">
    <source>
        <dbReference type="EMBL" id="PZQ76438.1"/>
    </source>
</evidence>
<dbReference type="InterPro" id="IPR029025">
    <property type="entry name" value="T3SS_substrate_exporter_C"/>
</dbReference>
<evidence type="ECO:0000256" key="2">
    <source>
        <dbReference type="ARBA" id="ARBA00010690"/>
    </source>
</evidence>
<feature type="transmembrane region" description="Helical" evidence="14">
    <location>
        <begin position="83"/>
        <end position="109"/>
    </location>
</feature>
<dbReference type="GO" id="GO:0005886">
    <property type="term" value="C:plasma membrane"/>
    <property type="evidence" value="ECO:0007669"/>
    <property type="project" value="UniProtKB-SubCell"/>
</dbReference>
<dbReference type="AlphaFoldDB" id="A0A2W5QGL4"/>
<evidence type="ECO:0000256" key="8">
    <source>
        <dbReference type="ARBA" id="ARBA00022927"/>
    </source>
</evidence>
<evidence type="ECO:0000256" key="5">
    <source>
        <dbReference type="ARBA" id="ARBA00022475"/>
    </source>
</evidence>
<keyword evidence="15" id="KW-0969">Cilium</keyword>
<feature type="transmembrane region" description="Helical" evidence="14">
    <location>
        <begin position="141"/>
        <end position="162"/>
    </location>
</feature>
<evidence type="ECO:0000256" key="14">
    <source>
        <dbReference type="SAM" id="Phobius"/>
    </source>
</evidence>
<comment type="caution">
    <text evidence="15">The sequence shown here is derived from an EMBL/GenBank/DDBJ whole genome shotgun (WGS) entry which is preliminary data.</text>
</comment>
<dbReference type="Gene3D" id="6.10.250.2080">
    <property type="match status" value="1"/>
</dbReference>
<feature type="region of interest" description="Disordered" evidence="13">
    <location>
        <begin position="355"/>
        <end position="386"/>
    </location>
</feature>
<dbReference type="PANTHER" id="PTHR30531:SF12">
    <property type="entry name" value="FLAGELLAR BIOSYNTHETIC PROTEIN FLHB"/>
    <property type="match status" value="1"/>
</dbReference>
<evidence type="ECO:0000256" key="10">
    <source>
        <dbReference type="ARBA" id="ARBA00023136"/>
    </source>
</evidence>
<evidence type="ECO:0000256" key="4">
    <source>
        <dbReference type="ARBA" id="ARBA00022448"/>
    </source>
</evidence>
<keyword evidence="6 14" id="KW-0812">Transmembrane</keyword>
<protein>
    <recommendedName>
        <fullName evidence="3">Flagellar biosynthetic protein FlhB</fullName>
    </recommendedName>
</protein>
<dbReference type="Proteomes" id="UP000249135">
    <property type="component" value="Unassembled WGS sequence"/>
</dbReference>
<evidence type="ECO:0000256" key="3">
    <source>
        <dbReference type="ARBA" id="ARBA00021622"/>
    </source>
</evidence>
<dbReference type="GO" id="GO:0044781">
    <property type="term" value="P:bacterial-type flagellum organization"/>
    <property type="evidence" value="ECO:0007669"/>
    <property type="project" value="UniProtKB-KW"/>
</dbReference>
<evidence type="ECO:0000256" key="9">
    <source>
        <dbReference type="ARBA" id="ARBA00022989"/>
    </source>
</evidence>
<evidence type="ECO:0000313" key="16">
    <source>
        <dbReference type="Proteomes" id="UP000249135"/>
    </source>
</evidence>
<feature type="transmembrane region" description="Helical" evidence="14">
    <location>
        <begin position="187"/>
        <end position="213"/>
    </location>
</feature>
<name>A0A2W5QGL4_VARPD</name>
<organism evidence="15 16">
    <name type="scientific">Variovorax paradoxus</name>
    <dbReference type="NCBI Taxonomy" id="34073"/>
    <lineage>
        <taxon>Bacteria</taxon>
        <taxon>Pseudomonadati</taxon>
        <taxon>Pseudomonadota</taxon>
        <taxon>Betaproteobacteria</taxon>
        <taxon>Burkholderiales</taxon>
        <taxon>Comamonadaceae</taxon>
        <taxon>Variovorax</taxon>
    </lineage>
</organism>
<dbReference type="SUPFAM" id="SSF160544">
    <property type="entry name" value="EscU C-terminal domain-like"/>
    <property type="match status" value="1"/>
</dbReference>
<comment type="similarity">
    <text evidence="2">Belongs to the type III secretion exporter family.</text>
</comment>
<comment type="subcellular location">
    <subcellularLocation>
        <location evidence="1">Cell membrane</location>
        <topology evidence="1">Multi-pass membrane protein</topology>
    </subcellularLocation>
</comment>
<keyword evidence="11" id="KW-1006">Bacterial flagellum protein export</keyword>
<evidence type="ECO:0000256" key="1">
    <source>
        <dbReference type="ARBA" id="ARBA00004651"/>
    </source>
</evidence>
<gene>
    <name evidence="15" type="ORF">DI563_06985</name>
</gene>
<proteinExistence type="inferred from homology"/>
<feature type="region of interest" description="Disordered" evidence="13">
    <location>
        <begin position="1"/>
        <end position="24"/>
    </location>
</feature>
<comment type="function">
    <text evidence="12">Required for formation of the rod structure in the basal body of the flagellar apparatus. Together with FliI and FliH, may constitute the export apparatus of flagellin.</text>
</comment>
<keyword evidence="8" id="KW-0653">Protein transport</keyword>
<feature type="compositionally biased region" description="Polar residues" evidence="13">
    <location>
        <begin position="1"/>
        <end position="11"/>
    </location>
</feature>
<evidence type="ECO:0000256" key="7">
    <source>
        <dbReference type="ARBA" id="ARBA00022795"/>
    </source>
</evidence>
<keyword evidence="5" id="KW-1003">Cell membrane</keyword>
<feature type="compositionally biased region" description="Basic and acidic residues" evidence="13">
    <location>
        <begin position="14"/>
        <end position="24"/>
    </location>
</feature>
<reference evidence="15 16" key="1">
    <citation type="submission" date="2017-08" db="EMBL/GenBank/DDBJ databases">
        <title>Infants hospitalized years apart are colonized by the same room-sourced microbial strains.</title>
        <authorList>
            <person name="Brooks B."/>
            <person name="Olm M.R."/>
            <person name="Firek B.A."/>
            <person name="Baker R."/>
            <person name="Thomas B.C."/>
            <person name="Morowitz M.J."/>
            <person name="Banfield J.F."/>
        </authorList>
    </citation>
    <scope>NUCLEOTIDE SEQUENCE [LARGE SCALE GENOMIC DNA]</scope>
    <source>
        <strain evidence="15">S2_005_003_R2_41</strain>
    </source>
</reference>
<evidence type="ECO:0000256" key="12">
    <source>
        <dbReference type="ARBA" id="ARBA00025078"/>
    </source>
</evidence>
<evidence type="ECO:0000256" key="13">
    <source>
        <dbReference type="SAM" id="MobiDB-lite"/>
    </source>
</evidence>
<dbReference type="PRINTS" id="PR00950">
    <property type="entry name" value="TYPE3IMSPROT"/>
</dbReference>
<dbReference type="PANTHER" id="PTHR30531">
    <property type="entry name" value="FLAGELLAR BIOSYNTHETIC PROTEIN FLHB"/>
    <property type="match status" value="1"/>
</dbReference>
<evidence type="ECO:0000256" key="6">
    <source>
        <dbReference type="ARBA" id="ARBA00022692"/>
    </source>
</evidence>
<dbReference type="EMBL" id="QFPP01000052">
    <property type="protein sequence ID" value="PZQ76438.1"/>
    <property type="molecule type" value="Genomic_DNA"/>
</dbReference>